<name>A0A5C6BB70_9BACT</name>
<feature type="coiled-coil region" evidence="1">
    <location>
        <begin position="353"/>
        <end position="380"/>
    </location>
</feature>
<keyword evidence="1" id="KW-0175">Coiled coil</keyword>
<evidence type="ECO:0000256" key="1">
    <source>
        <dbReference type="SAM" id="Coils"/>
    </source>
</evidence>
<protein>
    <submittedName>
        <fullName evidence="3">Uncharacterized protein</fullName>
    </submittedName>
</protein>
<organism evidence="3 4">
    <name type="scientific">Stieleria varia</name>
    <dbReference type="NCBI Taxonomy" id="2528005"/>
    <lineage>
        <taxon>Bacteria</taxon>
        <taxon>Pseudomonadati</taxon>
        <taxon>Planctomycetota</taxon>
        <taxon>Planctomycetia</taxon>
        <taxon>Pirellulales</taxon>
        <taxon>Pirellulaceae</taxon>
        <taxon>Stieleria</taxon>
    </lineage>
</organism>
<evidence type="ECO:0000256" key="2">
    <source>
        <dbReference type="SAM" id="MobiDB-lite"/>
    </source>
</evidence>
<feature type="coiled-coil region" evidence="1">
    <location>
        <begin position="250"/>
        <end position="284"/>
    </location>
</feature>
<keyword evidence="4" id="KW-1185">Reference proteome</keyword>
<feature type="region of interest" description="Disordered" evidence="2">
    <location>
        <begin position="459"/>
        <end position="486"/>
    </location>
</feature>
<evidence type="ECO:0000313" key="4">
    <source>
        <dbReference type="Proteomes" id="UP000320176"/>
    </source>
</evidence>
<dbReference type="EMBL" id="SJPN01000001">
    <property type="protein sequence ID" value="TWU08519.1"/>
    <property type="molecule type" value="Genomic_DNA"/>
</dbReference>
<dbReference type="Proteomes" id="UP000320176">
    <property type="component" value="Unassembled WGS sequence"/>
</dbReference>
<proteinExistence type="predicted"/>
<reference evidence="3 4" key="1">
    <citation type="submission" date="2019-02" db="EMBL/GenBank/DDBJ databases">
        <title>Deep-cultivation of Planctomycetes and their phenomic and genomic characterization uncovers novel biology.</title>
        <authorList>
            <person name="Wiegand S."/>
            <person name="Jogler M."/>
            <person name="Boedeker C."/>
            <person name="Pinto D."/>
            <person name="Vollmers J."/>
            <person name="Rivas-Marin E."/>
            <person name="Kohn T."/>
            <person name="Peeters S.H."/>
            <person name="Heuer A."/>
            <person name="Rast P."/>
            <person name="Oberbeckmann S."/>
            <person name="Bunk B."/>
            <person name="Jeske O."/>
            <person name="Meyerdierks A."/>
            <person name="Storesund J.E."/>
            <person name="Kallscheuer N."/>
            <person name="Luecker S."/>
            <person name="Lage O.M."/>
            <person name="Pohl T."/>
            <person name="Merkel B.J."/>
            <person name="Hornburger P."/>
            <person name="Mueller R.-W."/>
            <person name="Bruemmer F."/>
            <person name="Labrenz M."/>
            <person name="Spormann A.M."/>
            <person name="Op Den Camp H."/>
            <person name="Overmann J."/>
            <person name="Amann R."/>
            <person name="Jetten M.S.M."/>
            <person name="Mascher T."/>
            <person name="Medema M.H."/>
            <person name="Devos D.P."/>
            <person name="Kaster A.-K."/>
            <person name="Ovreas L."/>
            <person name="Rohde M."/>
            <person name="Galperin M.Y."/>
            <person name="Jogler C."/>
        </authorList>
    </citation>
    <scope>NUCLEOTIDE SEQUENCE [LARGE SCALE GENOMIC DNA]</scope>
    <source>
        <strain evidence="3 4">Pla52n</strain>
    </source>
</reference>
<gene>
    <name evidence="3" type="ORF">Pla52n_11020</name>
</gene>
<dbReference type="AlphaFoldDB" id="A0A5C6BB70"/>
<comment type="caution">
    <text evidence="3">The sequence shown here is derived from an EMBL/GenBank/DDBJ whole genome shotgun (WGS) entry which is preliminary data.</text>
</comment>
<sequence length="486" mass="54754">MCSVLDHANSLSVSLHLLTAGEFNMTRLSQKRNRSPRAHARSATQSPDFTQVNTMHDTFDPGLDYQLDPRYMPIPGNSESSEEDLTREEIEAVIHPHHSQDQPVVEESDDGKQLVCQQELGWGEARVEETSVVETFDQCVRQIETLTSEIPLAESPSAEKPLAGKPLADGSQADFLVRANSHMLAEVMDQLAMLRETVDYIASTQAIDRATAIPANAMAQIASSYQAVQSEPQEESYYEERIESATETRLSELQLINEQLNQDIVQMRGQLALMEQQNRDLASQVAGENVRRTVSESGGAVETLSWEQRKARILEQMEEDSFCAETFLDELQGKVDREAGDVIRRLESPVDYVMELQREIEDLRDQLNRQKQAAKASGNASQRSTATAVNTEAFAAAIDADEVIQAERAKLRKLQTDWEERFRETEIATSLERAKLSRERQQLEQDHGRLQEQLAQLNRRLESAESGDTTPSRRWLAKLGLNEDEN</sequence>
<accession>A0A5C6BB70</accession>
<evidence type="ECO:0000313" key="3">
    <source>
        <dbReference type="EMBL" id="TWU08519.1"/>
    </source>
</evidence>